<accession>A0ABU4YVW5</accession>
<reference evidence="1 2" key="1">
    <citation type="submission" date="2023-08" db="EMBL/GenBank/DDBJ databases">
        <title>Implementing the SeqCode for naming new Mesorhizobium species isolated from Vachellia karroo root nodules.</title>
        <authorList>
            <person name="Van Lill M."/>
        </authorList>
    </citation>
    <scope>NUCLEOTIDE SEQUENCE [LARGE SCALE GENOMIC DNA]</scope>
    <source>
        <strain evidence="1 2">VK22B</strain>
    </source>
</reference>
<organism evidence="1 2">
    <name type="scientific">Mesorhizobium captivum</name>
    <dbReference type="NCBI Taxonomy" id="3072319"/>
    <lineage>
        <taxon>Bacteria</taxon>
        <taxon>Pseudomonadati</taxon>
        <taxon>Pseudomonadota</taxon>
        <taxon>Alphaproteobacteria</taxon>
        <taxon>Hyphomicrobiales</taxon>
        <taxon>Phyllobacteriaceae</taxon>
        <taxon>Mesorhizobium</taxon>
    </lineage>
</organism>
<gene>
    <name evidence="1" type="ORF">RFN29_00035</name>
</gene>
<dbReference type="Proteomes" id="UP001271249">
    <property type="component" value="Unassembled WGS sequence"/>
</dbReference>
<protein>
    <submittedName>
        <fullName evidence="1">Uncharacterized protein</fullName>
    </submittedName>
</protein>
<keyword evidence="2" id="KW-1185">Reference proteome</keyword>
<comment type="caution">
    <text evidence="1">The sequence shown here is derived from an EMBL/GenBank/DDBJ whole genome shotgun (WGS) entry which is preliminary data.</text>
</comment>
<name>A0ABU4YVW5_9HYPH</name>
<evidence type="ECO:0000313" key="1">
    <source>
        <dbReference type="EMBL" id="MDX8489952.1"/>
    </source>
</evidence>
<evidence type="ECO:0000313" key="2">
    <source>
        <dbReference type="Proteomes" id="UP001271249"/>
    </source>
</evidence>
<proteinExistence type="predicted"/>
<sequence length="73" mass="8441">MSMSSTSVPPFREKTCGVLQSRMSPESVQWFRGKDMRRAAKRRQYRVFVIAPEKFGDWIGDGDALIRANSRLF</sequence>
<dbReference type="EMBL" id="JAVIJC010000001">
    <property type="protein sequence ID" value="MDX8489952.1"/>
    <property type="molecule type" value="Genomic_DNA"/>
</dbReference>